<evidence type="ECO:0000256" key="6">
    <source>
        <dbReference type="ARBA" id="ARBA00023136"/>
    </source>
</evidence>
<evidence type="ECO:0000313" key="9">
    <source>
        <dbReference type="EMBL" id="KNH03363.1"/>
    </source>
</evidence>
<feature type="transmembrane region" description="Helical" evidence="7">
    <location>
        <begin position="71"/>
        <end position="92"/>
    </location>
</feature>
<dbReference type="GO" id="GO:0010181">
    <property type="term" value="F:FMN binding"/>
    <property type="evidence" value="ECO:0007669"/>
    <property type="project" value="TreeGrafter"/>
</dbReference>
<evidence type="ECO:0000259" key="8">
    <source>
        <dbReference type="Pfam" id="PF01794"/>
    </source>
</evidence>
<evidence type="ECO:0000256" key="4">
    <source>
        <dbReference type="ARBA" id="ARBA00022989"/>
    </source>
</evidence>
<dbReference type="Pfam" id="PF01794">
    <property type="entry name" value="Ferric_reduct"/>
    <property type="match status" value="1"/>
</dbReference>
<dbReference type="PANTHER" id="PTHR36964">
    <property type="entry name" value="PROTEIN-METHIONINE-SULFOXIDE REDUCTASE HEME-BINDING SUBUNIT MSRQ"/>
    <property type="match status" value="1"/>
</dbReference>
<reference evidence="9" key="1">
    <citation type="submission" date="2015-02" db="EMBL/GenBank/DDBJ databases">
        <authorList>
            <person name="Chooi Y.-H."/>
        </authorList>
    </citation>
    <scope>NUCLEOTIDE SEQUENCE [LARGE SCALE GENOMIC DNA]</scope>
    <source>
        <strain evidence="9">LAMA 915</strain>
    </source>
</reference>
<comment type="caution">
    <text evidence="9">The sequence shown here is derived from an EMBL/GenBank/DDBJ whole genome shotgun (WGS) entry which is preliminary data.</text>
</comment>
<keyword evidence="6 7" id="KW-0472">Membrane</keyword>
<evidence type="ECO:0000256" key="3">
    <source>
        <dbReference type="ARBA" id="ARBA00022692"/>
    </source>
</evidence>
<dbReference type="AlphaFoldDB" id="A0A0L1KH81"/>
<evidence type="ECO:0000256" key="5">
    <source>
        <dbReference type="ARBA" id="ARBA00023004"/>
    </source>
</evidence>
<dbReference type="GO" id="GO:0005886">
    <property type="term" value="C:plasma membrane"/>
    <property type="evidence" value="ECO:0007669"/>
    <property type="project" value="TreeGrafter"/>
</dbReference>
<organism evidence="9 10">
    <name type="scientific">Qipengyuania citrea LAMA 915</name>
    <dbReference type="NCBI Taxonomy" id="1306953"/>
    <lineage>
        <taxon>Bacteria</taxon>
        <taxon>Pseudomonadati</taxon>
        <taxon>Pseudomonadota</taxon>
        <taxon>Alphaproteobacteria</taxon>
        <taxon>Sphingomonadales</taxon>
        <taxon>Erythrobacteraceae</taxon>
        <taxon>Qipengyuania</taxon>
    </lineage>
</organism>
<keyword evidence="2" id="KW-0813">Transport</keyword>
<dbReference type="PATRIC" id="fig|1306953.7.peg.1737"/>
<feature type="transmembrane region" description="Helical" evidence="7">
    <location>
        <begin position="144"/>
        <end position="159"/>
    </location>
</feature>
<keyword evidence="3 7" id="KW-0812">Transmembrane</keyword>
<feature type="transmembrane region" description="Helical" evidence="7">
    <location>
        <begin position="104"/>
        <end position="123"/>
    </location>
</feature>
<dbReference type="RefSeq" id="WP_050599162.1">
    <property type="nucleotide sequence ID" value="NZ_JYNE01000011.1"/>
</dbReference>
<keyword evidence="4 7" id="KW-1133">Transmembrane helix</keyword>
<dbReference type="EMBL" id="JYNE01000011">
    <property type="protein sequence ID" value="KNH03363.1"/>
    <property type="molecule type" value="Genomic_DNA"/>
</dbReference>
<dbReference type="PANTHER" id="PTHR36964:SF1">
    <property type="entry name" value="PROTEIN-METHIONINE-SULFOXIDE REDUCTASE HEME-BINDING SUBUNIT MSRQ"/>
    <property type="match status" value="1"/>
</dbReference>
<evidence type="ECO:0000256" key="7">
    <source>
        <dbReference type="SAM" id="Phobius"/>
    </source>
</evidence>
<dbReference type="GO" id="GO:0016679">
    <property type="term" value="F:oxidoreductase activity, acting on diphenols and related substances as donors"/>
    <property type="evidence" value="ECO:0007669"/>
    <property type="project" value="TreeGrafter"/>
</dbReference>
<evidence type="ECO:0000256" key="2">
    <source>
        <dbReference type="ARBA" id="ARBA00022448"/>
    </source>
</evidence>
<protein>
    <submittedName>
        <fullName evidence="9">Membrane protein YedZ</fullName>
    </submittedName>
</protein>
<evidence type="ECO:0000256" key="1">
    <source>
        <dbReference type="ARBA" id="ARBA00004141"/>
    </source>
</evidence>
<keyword evidence="5" id="KW-0408">Iron</keyword>
<sequence>MIGTRRALLWVALAIPAALMIQRFASGEALAMDLYHPSGEMAVRLMILALLPGPLADALGHSRFLRGWLAIRRNFGVAAFLYALLHLVFYVLDMRMIAAMLDEVVIPGIWTGWLALVLMLVPAAISSDRAMRWLGRRWKSWQRLVYPAFLLALIHWLLLDWQWAPALVHLVPLGLAWTLRFALRRRKSLSRSIA</sequence>
<dbReference type="InterPro" id="IPR022837">
    <property type="entry name" value="MsrQ-like"/>
</dbReference>
<gene>
    <name evidence="9" type="ORF">J121_1690</name>
</gene>
<feature type="domain" description="Ferric oxidoreductase" evidence="8">
    <location>
        <begin position="39"/>
        <end position="152"/>
    </location>
</feature>
<evidence type="ECO:0000313" key="10">
    <source>
        <dbReference type="Proteomes" id="UP000037446"/>
    </source>
</evidence>
<accession>A0A0L1KH81</accession>
<name>A0A0L1KH81_9SPHN</name>
<feature type="transmembrane region" description="Helical" evidence="7">
    <location>
        <begin position="41"/>
        <end position="59"/>
    </location>
</feature>
<dbReference type="Proteomes" id="UP000037446">
    <property type="component" value="Unassembled WGS sequence"/>
</dbReference>
<proteinExistence type="predicted"/>
<dbReference type="STRING" id="1306953.J121_1690"/>
<dbReference type="GO" id="GO:0020037">
    <property type="term" value="F:heme binding"/>
    <property type="evidence" value="ECO:0007669"/>
    <property type="project" value="TreeGrafter"/>
</dbReference>
<comment type="subcellular location">
    <subcellularLocation>
        <location evidence="1">Membrane</location>
        <topology evidence="1">Multi-pass membrane protein</topology>
    </subcellularLocation>
</comment>
<feature type="transmembrane region" description="Helical" evidence="7">
    <location>
        <begin position="165"/>
        <end position="183"/>
    </location>
</feature>
<dbReference type="InterPro" id="IPR013130">
    <property type="entry name" value="Fe3_Rdtase_TM_dom"/>
</dbReference>